<evidence type="ECO:0000256" key="1">
    <source>
        <dbReference type="ARBA" id="ARBA00004173"/>
    </source>
</evidence>
<dbReference type="OrthoDB" id="5424147at2759"/>
<comment type="caution">
    <text evidence="10">The sequence shown here is derived from an EMBL/GenBank/DDBJ whole genome shotgun (WGS) entry which is preliminary data.</text>
</comment>
<protein>
    <recommendedName>
        <fullName evidence="12">MOZ protein represents a chromatin-associated acetyltransferase</fullName>
    </recommendedName>
</protein>
<dbReference type="PANTHER" id="PTHR14360">
    <property type="entry name" value="PROTEIN FMP32, MITOCHONDRIAL"/>
    <property type="match status" value="1"/>
</dbReference>
<feature type="compositionally biased region" description="Polar residues" evidence="8">
    <location>
        <begin position="84"/>
        <end position="94"/>
    </location>
</feature>
<evidence type="ECO:0000256" key="4">
    <source>
        <dbReference type="ARBA" id="ARBA00022989"/>
    </source>
</evidence>
<evidence type="ECO:0000256" key="3">
    <source>
        <dbReference type="ARBA" id="ARBA00022692"/>
    </source>
</evidence>
<feature type="region of interest" description="Disordered" evidence="8">
    <location>
        <begin position="186"/>
        <end position="254"/>
    </location>
</feature>
<sequence>MSTTKLTFLYPHLFRAGGLLGGEKSAAVVGQATWGSCRRRCCQKQLRAPAQPSGLAASFASITAPKQSSYTRRHGTAVDPTPLGTGSTASASNKTTAQATTGDGDGDGDGDVEVDDAQASVGASDAESLAEEQKRAQQQAAESSADGMVEKEAMAAASAAAAAAAAAATNTSADPAKTEQRILDPPPVIQLGAPTDPAPAAPSGAKKSTSGPMETILSREPPPSSSSEDQDGAVANKGGVGSNGSYRRPPHLAPPPYMHHFDSYSLVKQLEGGGYTRAQAITAMKAVRALLAQNLEMAQAGLVSKSDVENETYLFRAACSELGTEVHNGRRAADELLRQNRTTLQHEVDILAQSLNQELLTLNDTVKGMFNDRKMAVREEQKAADSAIQQLAYKISVDLNSDARSEIEQLRWVLIRRAVIGIVFMAFITLATLRYATYRRYVKAREAEIREKEAELLKQNDGRKDHMASPDAAEILAAN</sequence>
<dbReference type="Proteomes" id="UP000319257">
    <property type="component" value="Unassembled WGS sequence"/>
</dbReference>
<dbReference type="GO" id="GO:0005739">
    <property type="term" value="C:mitochondrion"/>
    <property type="evidence" value="ECO:0007669"/>
    <property type="project" value="UniProtKB-SubCell"/>
</dbReference>
<feature type="compositionally biased region" description="Acidic residues" evidence="8">
    <location>
        <begin position="104"/>
        <end position="116"/>
    </location>
</feature>
<keyword evidence="4 9" id="KW-1133">Transmembrane helix</keyword>
<dbReference type="GO" id="GO:0016020">
    <property type="term" value="C:membrane"/>
    <property type="evidence" value="ECO:0007669"/>
    <property type="project" value="UniProtKB-SubCell"/>
</dbReference>
<evidence type="ECO:0008006" key="12">
    <source>
        <dbReference type="Google" id="ProtNLM"/>
    </source>
</evidence>
<dbReference type="RefSeq" id="XP_030997268.1">
    <property type="nucleotide sequence ID" value="XM_031138645.1"/>
</dbReference>
<dbReference type="EMBL" id="SKBQ01000020">
    <property type="protein sequence ID" value="TPX15557.1"/>
    <property type="molecule type" value="Genomic_DNA"/>
</dbReference>
<dbReference type="InterPro" id="IPR024461">
    <property type="entry name" value="CCDC90-like"/>
</dbReference>
<feature type="transmembrane region" description="Helical" evidence="9">
    <location>
        <begin position="414"/>
        <end position="436"/>
    </location>
</feature>
<dbReference type="STRING" id="1093900.A0A507B6Y4"/>
<gene>
    <name evidence="10" type="ORF">E0L32_004255</name>
</gene>
<evidence type="ECO:0000313" key="10">
    <source>
        <dbReference type="EMBL" id="TPX15557.1"/>
    </source>
</evidence>
<keyword evidence="5" id="KW-0175">Coiled coil</keyword>
<dbReference type="InParanoid" id="A0A507B6Y4"/>
<evidence type="ECO:0000256" key="6">
    <source>
        <dbReference type="ARBA" id="ARBA00023128"/>
    </source>
</evidence>
<keyword evidence="6" id="KW-0496">Mitochondrion</keyword>
<keyword evidence="3 9" id="KW-0812">Transmembrane</keyword>
<dbReference type="PANTHER" id="PTHR14360:SF12">
    <property type="entry name" value="MOZ PROTEIN REPRESENTS A CHROMATIN-ASSOCIATED ACETYLTRANSFERASE"/>
    <property type="match status" value="1"/>
</dbReference>
<evidence type="ECO:0000256" key="8">
    <source>
        <dbReference type="SAM" id="MobiDB-lite"/>
    </source>
</evidence>
<evidence type="ECO:0000313" key="11">
    <source>
        <dbReference type="Proteomes" id="UP000319257"/>
    </source>
</evidence>
<comment type="subcellular location">
    <subcellularLocation>
        <location evidence="2">Membrane</location>
    </subcellularLocation>
    <subcellularLocation>
        <location evidence="1">Mitochondrion</location>
    </subcellularLocation>
</comment>
<evidence type="ECO:0000256" key="5">
    <source>
        <dbReference type="ARBA" id="ARBA00023054"/>
    </source>
</evidence>
<feature type="region of interest" description="Disordered" evidence="8">
    <location>
        <begin position="460"/>
        <end position="479"/>
    </location>
</feature>
<dbReference type="GeneID" id="41971702"/>
<keyword evidence="7 9" id="KW-0472">Membrane</keyword>
<feature type="region of interest" description="Disordered" evidence="8">
    <location>
        <begin position="65"/>
        <end position="149"/>
    </location>
</feature>
<reference evidence="10 11" key="1">
    <citation type="submission" date="2019-06" db="EMBL/GenBank/DDBJ databases">
        <title>Draft genome sequence of the filamentous fungus Phialemoniopsis curvata isolated from diesel fuel.</title>
        <authorList>
            <person name="Varaljay V.A."/>
            <person name="Lyon W.J."/>
            <person name="Crouch A.L."/>
            <person name="Drake C.E."/>
            <person name="Hollomon J.M."/>
            <person name="Nadeau L.J."/>
            <person name="Nunn H.S."/>
            <person name="Stevenson B.S."/>
            <person name="Bojanowski C.L."/>
            <person name="Crookes-Goodson W.J."/>
        </authorList>
    </citation>
    <scope>NUCLEOTIDE SEQUENCE [LARGE SCALE GENOMIC DNA]</scope>
    <source>
        <strain evidence="10 11">D216</strain>
    </source>
</reference>
<organism evidence="10 11">
    <name type="scientific">Thyridium curvatum</name>
    <dbReference type="NCBI Taxonomy" id="1093900"/>
    <lineage>
        <taxon>Eukaryota</taxon>
        <taxon>Fungi</taxon>
        <taxon>Dikarya</taxon>
        <taxon>Ascomycota</taxon>
        <taxon>Pezizomycotina</taxon>
        <taxon>Sordariomycetes</taxon>
        <taxon>Sordariomycetidae</taxon>
        <taxon>Thyridiales</taxon>
        <taxon>Thyridiaceae</taxon>
        <taxon>Thyridium</taxon>
    </lineage>
</organism>
<evidence type="ECO:0000256" key="2">
    <source>
        <dbReference type="ARBA" id="ARBA00004370"/>
    </source>
</evidence>
<name>A0A507B6Y4_9PEZI</name>
<keyword evidence="11" id="KW-1185">Reference proteome</keyword>
<evidence type="ECO:0000256" key="7">
    <source>
        <dbReference type="ARBA" id="ARBA00023136"/>
    </source>
</evidence>
<proteinExistence type="predicted"/>
<dbReference type="Pfam" id="PF07798">
    <property type="entry name" value="CCDC90-like"/>
    <property type="match status" value="1"/>
</dbReference>
<evidence type="ECO:0000256" key="9">
    <source>
        <dbReference type="SAM" id="Phobius"/>
    </source>
</evidence>
<dbReference type="Gene3D" id="1.20.5.340">
    <property type="match status" value="1"/>
</dbReference>
<accession>A0A507B6Y4</accession>
<dbReference type="AlphaFoldDB" id="A0A507B6Y4"/>